<dbReference type="InterPro" id="IPR016024">
    <property type="entry name" value="ARM-type_fold"/>
</dbReference>
<reference evidence="4 5" key="1">
    <citation type="journal article" date="2019" name="Gigascience">
        <title>Whole-genome sequence of the oriental lung fluke Paragonimus westermani.</title>
        <authorList>
            <person name="Oey H."/>
            <person name="Zakrzewski M."/>
            <person name="Narain K."/>
            <person name="Devi K.R."/>
            <person name="Agatsuma T."/>
            <person name="Nawaratna S."/>
            <person name="Gobert G.N."/>
            <person name="Jones M.K."/>
            <person name="Ragan M.A."/>
            <person name="McManus D.P."/>
            <person name="Krause L."/>
        </authorList>
    </citation>
    <scope>NUCLEOTIDE SEQUENCE [LARGE SCALE GENOMIC DNA]</scope>
    <source>
        <strain evidence="4 5">IND2009</strain>
    </source>
</reference>
<feature type="region of interest" description="Disordered" evidence="1">
    <location>
        <begin position="2195"/>
        <end position="2239"/>
    </location>
</feature>
<dbReference type="SUPFAM" id="SSF48371">
    <property type="entry name" value="ARM repeat"/>
    <property type="match status" value="1"/>
</dbReference>
<evidence type="ECO:0000313" key="5">
    <source>
        <dbReference type="Proteomes" id="UP000324629"/>
    </source>
</evidence>
<feature type="region of interest" description="Disordered" evidence="1">
    <location>
        <begin position="950"/>
        <end position="998"/>
    </location>
</feature>
<feature type="region of interest" description="Disordered" evidence="1">
    <location>
        <begin position="1731"/>
        <end position="1756"/>
    </location>
</feature>
<evidence type="ECO:0000256" key="2">
    <source>
        <dbReference type="SAM" id="Phobius"/>
    </source>
</evidence>
<feature type="compositionally biased region" description="Low complexity" evidence="1">
    <location>
        <begin position="2206"/>
        <end position="2222"/>
    </location>
</feature>
<dbReference type="InterPro" id="IPR025614">
    <property type="entry name" value="Cell_morpho_N"/>
</dbReference>
<dbReference type="GO" id="GO:0031175">
    <property type="term" value="P:neuron projection development"/>
    <property type="evidence" value="ECO:0007669"/>
    <property type="project" value="TreeGrafter"/>
</dbReference>
<dbReference type="GO" id="GO:0000902">
    <property type="term" value="P:cell morphogenesis"/>
    <property type="evidence" value="ECO:0007669"/>
    <property type="project" value="InterPro"/>
</dbReference>
<feature type="compositionally biased region" description="Polar residues" evidence="1">
    <location>
        <begin position="953"/>
        <end position="966"/>
    </location>
</feature>
<dbReference type="GO" id="GO:0005938">
    <property type="term" value="C:cell cortex"/>
    <property type="evidence" value="ECO:0007669"/>
    <property type="project" value="TreeGrafter"/>
</dbReference>
<feature type="compositionally biased region" description="Low complexity" evidence="1">
    <location>
        <begin position="967"/>
        <end position="991"/>
    </location>
</feature>
<feature type="compositionally biased region" description="Low complexity" evidence="1">
    <location>
        <begin position="887"/>
        <end position="898"/>
    </location>
</feature>
<feature type="domain" description="Cell morphogenesis protein N-terminal" evidence="3">
    <location>
        <begin position="235"/>
        <end position="673"/>
    </location>
</feature>
<feature type="region of interest" description="Disordered" evidence="1">
    <location>
        <begin position="2041"/>
        <end position="2074"/>
    </location>
</feature>
<dbReference type="Proteomes" id="UP000324629">
    <property type="component" value="Unassembled WGS sequence"/>
</dbReference>
<keyword evidence="5" id="KW-1185">Reference proteome</keyword>
<feature type="region of interest" description="Disordered" evidence="1">
    <location>
        <begin position="872"/>
        <end position="901"/>
    </location>
</feature>
<keyword evidence="2" id="KW-0812">Transmembrane</keyword>
<dbReference type="PANTHER" id="PTHR12295:SF30">
    <property type="entry name" value="PROTEIN FURRY"/>
    <property type="match status" value="1"/>
</dbReference>
<sequence length="2676" mass="294550">MSAQKPGELVICTLLKQFTILAKSKIEKALEEKQENNLVKSMRLSEDVAFEQLLEALHICAEFALPSLVRTLVQWYQSQHSSGSQYSTYLKRAQLSKDCKPVGDLMTHSCFVGGSDPDGSHPSQTHYILHPSLPISKLDKAVKINSEGGIVLKSFCLTATEARVLAERRDLAIDVVFCQTLLSILRQLSYHPGHNDKIELILEQSFRRFKCREDAFDVHGLGRPDPRIGISSKSKMHPIEDFVNCFTFLQELGQYFLEVKEPEIKHVLSDLFVEILLPVAAVARQEVNIPALKQFVESLYPTSLELASKKKHVPVSTFLLNDLFQPCVYRVSFHIILALFPLVTCLLCVGTKSFFLSNWANFLNICLSQLKNRNPKIALVSLQSLSCLLWVYIVRIRGEKHTETQSKLHHIVNSIFPKHQKFVVPKDAPMNIFVRIIQFIAHEKLEFAVKEIIIDRLGVSGLQKNLYMPERMNIGLCAFLLVAHGLQQKEGAPPMPQQSTGGCGLRQTVLKRSFHGTNLNDALGHILGIQNYLVPIRRAFEMILRQLDIQVCRNMMLSKQEISQKEFEELMTAERKPKMDLLKTCVACIPRLLPNDMTKPELLEFLAKVCLHVDEDVRKMAQQAMANLIVELPAFRVKTIQVFIQFIQKYVPDTSSHQLDSCLKTLFHLLNNWNLALQKDGAVSPNVTEKAVLYEAEGFALVMLCHCRTIARRLALHILRKCRSLLNQINLAKSDPLTRHNRSPHELCCIDVLDRCVPIMLRRVLPLLPPNERHGLLNVANLDFAALADRGSPVWLGGTVPVYPCPPMVLPTHVVSPQHSCLIPVGGVSSASTAIEHPPPKDACDVSKKVACTGQYSLFPEGSPLDTAARFSDEHHQSGRAQIAENRASSLLRSSSKKPTTERDQLIPLWHNYATLGCCIAPSSTGSRVLKPQSRDYLLDFDCTQRPAPLIGTVQTPNSNFSQTLGPSTESSTNTPSTTTVSTSRPTQPQPVSSDSKCPVPVLKETARDLVKLLVPFFRCEQQDIRDSAVGAIGRINPAAFRDALEELHPLLKESVDRKQENVRRRRRRDGLRSSLIRVLALMSQGGLFAYPESNALTAQGYLIPQLTDYLDGMRVYLDSVADQATNPACIGSNAAVSNQLSIVTSSPSVGGSSTGSLLVGNAGTATPVVTSYSATTVNTSVSLAATSYQNVISTDSYVLMEIRLNFCIFVLELVRQLPKEKRDQLLPTMMRHQLFLLISRWSGFYDNVMGVSLSETEAAYPSFLGASRQNLYRLSRSSVLNSGLSPIAANQPNANDGASLNSLSLDPGQSNLEVVTPSNPSTSAGSGLSTVDTNAAQVAPLVSITLPGSVPDLLGAQPDSWELRLWTDLIWTANQAMGALACCGPIYDQQALFGDPGDLLGAERSVGIEKPSVPAAGYILRWVASLLVARDPALCVSPWLWHCPITDAPLKYAPMTHSGSCGGLTFGTQPRLTFVGVDRRMDTLLRQLGEETLVLLLDINQASSGLLNWAIDQCFTATNVSLSTACFFSISRILENFPDFACDFVCLLILSFAFLDHPHKAVSNRAFYLLRVIYHRFIIKPSALIHGRLHSRETNFSPFGIGPEASDSPTSDSSSHVCAEFSANFQFWKSMSSWAPTEVVRQFAAQHPDLTLSVFSEITKRMESCREALRTPLLRLLIPWIINVELVDLIGDVSPNTQAVTGKTKKNVTSRVMPSGSCARRLFTDEIVHAEEDDVTEGEVDDDDVEEEGEEEDSCEVEGQDEITLQESNFNRSPFFIDRHSVDSRFSASKRARPRPESLVVLGSAPSDADSEYEGASGIKSFPAPYTRTRKADSVPLTRPALNRISRSSYISGGYRNKSAVAPPRSGVYDQFWSTVPPTLRTSGWGSKQSKRIITYLASEDAGSVVEELVIEMQTIDGIGLIVERIGYLPFFRITTAASVARANGELETNPSNPTPTGTLAEKSTIECEQSFRVPADPSAMDSSPSHQTLLQSVNPDEHLEQIDSELVAIGLERERLAVLKRKKLTHSRAIAFPFGGSQRRSTIEVSTETKSQPPNRRPKSATCQPSTGSDDVRACSQQIIGDSPTSLPKTLDNNFVITNIDSIAPIPSNQTEPELDVDSFDSRQYCHLNTEDKYGTLRAKDFSRLLSVTDAHESEEASDLDPIPTCSDYQARCGTLPMTADSRERYYSRTLPDAVLRSSPGQCTSQPETSTQLPPSQQSSHSKRVKPKTRTHPRPADPTKFVLQTVSLPPSLARLAPLPLSLPMGVPSLPSLWLSSTTGRTDNITSDSPQGATSVPRVITGQSGTRQSATVLQSKLSTITSQGSLLGKPHLQPLAMPPGGCYQAPLGAWLSEPLVIGGSVVYTGSWPASGARSPLVLLLAGELTQSPTIRIDWNPYLPVMLLCTFLGIDHCRALVQEECKQLLVSLLSLTCPKQESLALLRLELEDCLVSCAYPSAFPGPRLPKYRLTVDGGPCREKFTHLPSVDFPANCNFSAQTKRPERHTVSKQVCDQSLAHRPAPNTTFASDSVLVGIQTRCGSPPLTLFPSSCTQDVDKSRWNGSSYSLLSTDTLIPGQDDIGLSTRGPIDCIPRGKPKDESSHLQSAFPSKKTRLKPPKLIPPKPLRHSFRPVHSSAPAADPLLFKPFESDKVNSKLLNESVEELRDVLISRQASILF</sequence>
<feature type="compositionally biased region" description="Polar residues" evidence="1">
    <location>
        <begin position="2063"/>
        <end position="2074"/>
    </location>
</feature>
<evidence type="ECO:0000313" key="4">
    <source>
        <dbReference type="EMBL" id="KAA3681780.1"/>
    </source>
</evidence>
<accession>A0A5J4P2S8</accession>
<proteinExistence type="predicted"/>
<dbReference type="PANTHER" id="PTHR12295">
    <property type="entry name" value="FURRY-RELATED"/>
    <property type="match status" value="1"/>
</dbReference>
<feature type="compositionally biased region" description="Polar residues" evidence="1">
    <location>
        <begin position="2041"/>
        <end position="2056"/>
    </location>
</feature>
<dbReference type="Pfam" id="PF14222">
    <property type="entry name" value="MOR2-PAG1_N"/>
    <property type="match status" value="1"/>
</dbReference>
<feature type="transmembrane region" description="Helical" evidence="2">
    <location>
        <begin position="331"/>
        <end position="356"/>
    </location>
</feature>
<keyword evidence="2" id="KW-1133">Transmembrane helix</keyword>
<evidence type="ECO:0000256" key="1">
    <source>
        <dbReference type="SAM" id="MobiDB-lite"/>
    </source>
</evidence>
<feature type="transmembrane region" description="Helical" evidence="2">
    <location>
        <begin position="377"/>
        <end position="394"/>
    </location>
</feature>
<protein>
    <recommendedName>
        <fullName evidence="3">Cell morphogenesis protein N-terminal domain-containing protein</fullName>
    </recommendedName>
</protein>
<evidence type="ECO:0000259" key="3">
    <source>
        <dbReference type="Pfam" id="PF14222"/>
    </source>
</evidence>
<gene>
    <name evidence="4" type="ORF">DEA37_0008779</name>
</gene>
<name>A0A5J4P2S8_9TREM</name>
<comment type="caution">
    <text evidence="4">The sequence shown here is derived from an EMBL/GenBank/DDBJ whole genome shotgun (WGS) entry which is preliminary data.</text>
</comment>
<dbReference type="InterPro" id="IPR039867">
    <property type="entry name" value="Furry/Tao3/Mor2"/>
</dbReference>
<feature type="compositionally biased region" description="Acidic residues" evidence="1">
    <location>
        <begin position="1732"/>
        <end position="1756"/>
    </location>
</feature>
<keyword evidence="2" id="KW-0472">Membrane</keyword>
<feature type="region of interest" description="Disordered" evidence="1">
    <location>
        <begin position="1310"/>
        <end position="1330"/>
    </location>
</feature>
<feature type="compositionally biased region" description="Basic residues" evidence="1">
    <location>
        <begin position="2223"/>
        <end position="2235"/>
    </location>
</feature>
<feature type="region of interest" description="Disordered" evidence="1">
    <location>
        <begin position="1787"/>
        <end position="1817"/>
    </location>
</feature>
<feature type="region of interest" description="Disordered" evidence="1">
    <location>
        <begin position="2590"/>
        <end position="2628"/>
    </location>
</feature>
<dbReference type="GO" id="GO:0030427">
    <property type="term" value="C:site of polarized growth"/>
    <property type="evidence" value="ECO:0007669"/>
    <property type="project" value="TreeGrafter"/>
</dbReference>
<organism evidence="4 5">
    <name type="scientific">Paragonimus westermani</name>
    <dbReference type="NCBI Taxonomy" id="34504"/>
    <lineage>
        <taxon>Eukaryota</taxon>
        <taxon>Metazoa</taxon>
        <taxon>Spiralia</taxon>
        <taxon>Lophotrochozoa</taxon>
        <taxon>Platyhelminthes</taxon>
        <taxon>Trematoda</taxon>
        <taxon>Digenea</taxon>
        <taxon>Plagiorchiida</taxon>
        <taxon>Troglotremata</taxon>
        <taxon>Troglotrematidae</taxon>
        <taxon>Paragonimus</taxon>
    </lineage>
</organism>
<dbReference type="EMBL" id="QNGE01000130">
    <property type="protein sequence ID" value="KAA3681780.1"/>
    <property type="molecule type" value="Genomic_DNA"/>
</dbReference>